<dbReference type="EMBL" id="JBHSBD010000100">
    <property type="protein sequence ID" value="MFC3970318.1"/>
    <property type="molecule type" value="Genomic_DNA"/>
</dbReference>
<feature type="domain" description="Polymerase nucleotidyl transferase" evidence="1">
    <location>
        <begin position="4"/>
        <end position="44"/>
    </location>
</feature>
<evidence type="ECO:0000259" key="1">
    <source>
        <dbReference type="Pfam" id="PF01909"/>
    </source>
</evidence>
<dbReference type="InterPro" id="IPR002934">
    <property type="entry name" value="Polymerase_NTP_transf_dom"/>
</dbReference>
<dbReference type="Proteomes" id="UP001595697">
    <property type="component" value="Unassembled WGS sequence"/>
</dbReference>
<dbReference type="SUPFAM" id="SSF81301">
    <property type="entry name" value="Nucleotidyltransferase"/>
    <property type="match status" value="1"/>
</dbReference>
<comment type="caution">
    <text evidence="2">The sequence shown here is derived from an EMBL/GenBank/DDBJ whole genome shotgun (WGS) entry which is preliminary data.</text>
</comment>
<evidence type="ECO:0000313" key="2">
    <source>
        <dbReference type="EMBL" id="MFC3970318.1"/>
    </source>
</evidence>
<gene>
    <name evidence="2" type="ORF">ACFOVS_19715</name>
</gene>
<evidence type="ECO:0000313" key="3">
    <source>
        <dbReference type="Proteomes" id="UP001595697"/>
    </source>
</evidence>
<dbReference type="InterPro" id="IPR043519">
    <property type="entry name" value="NT_sf"/>
</dbReference>
<dbReference type="Pfam" id="PF01909">
    <property type="entry name" value="NTP_transf_2"/>
    <property type="match status" value="1"/>
</dbReference>
<dbReference type="CDD" id="cd05403">
    <property type="entry name" value="NT_KNTase_like"/>
    <property type="match status" value="1"/>
</dbReference>
<sequence>MAVLGEVDFRAEAQTVHLTGSLADGFANRHSDIDIIVVGGKPPNTLRSWLAGHWIDTWYLSDLALEEILARLRVSSAYPHRWGENVLSYEQTEQAHRLGIALPFTPSASELVSPASVRRATCFYHMFVARNLRVDLIGAIESSQWEQAMHIRCMMIDALIDGACALAGETNPNPKWRLGKEARCDLSDFYHLRDLKRHHASHSEDDQRAVAAHLSEILYELMSQTRGGAVPHVNSLPKLPTDRFYEIHGDRILVVGADGAAELFAELGHAPHE</sequence>
<reference evidence="3" key="1">
    <citation type="journal article" date="2019" name="Int. J. Syst. Evol. Microbiol.">
        <title>The Global Catalogue of Microorganisms (GCM) 10K type strain sequencing project: providing services to taxonomists for standard genome sequencing and annotation.</title>
        <authorList>
            <consortium name="The Broad Institute Genomics Platform"/>
            <consortium name="The Broad Institute Genome Sequencing Center for Infectious Disease"/>
            <person name="Wu L."/>
            <person name="Ma J."/>
        </authorList>
    </citation>
    <scope>NUCLEOTIDE SEQUENCE [LARGE SCALE GENOMIC DNA]</scope>
    <source>
        <strain evidence="3">TBRC 5781</strain>
    </source>
</reference>
<protein>
    <submittedName>
        <fullName evidence="2">Nucleotidyltransferase domain-containing protein</fullName>
    </submittedName>
</protein>
<organism evidence="2 3">
    <name type="scientific">Rhizobium lemnae</name>
    <dbReference type="NCBI Taxonomy" id="1214924"/>
    <lineage>
        <taxon>Bacteria</taxon>
        <taxon>Pseudomonadati</taxon>
        <taxon>Pseudomonadota</taxon>
        <taxon>Alphaproteobacteria</taxon>
        <taxon>Hyphomicrobiales</taxon>
        <taxon>Rhizobiaceae</taxon>
        <taxon>Rhizobium/Agrobacterium group</taxon>
        <taxon>Rhizobium</taxon>
    </lineage>
</organism>
<proteinExistence type="predicted"/>
<dbReference type="RefSeq" id="WP_247261125.1">
    <property type="nucleotide sequence ID" value="NZ_JALJQZ010000016.1"/>
</dbReference>
<name>A0ABV8ECN4_9HYPH</name>
<keyword evidence="3" id="KW-1185">Reference proteome</keyword>
<accession>A0ABV8ECN4</accession>